<evidence type="ECO:0000313" key="1">
    <source>
        <dbReference type="EnsemblPlants" id="OGLUM02G37480.1"/>
    </source>
</evidence>
<proteinExistence type="predicted"/>
<dbReference type="HOGENOM" id="CLU_1716092_0_0_1"/>
<dbReference type="EnsemblPlants" id="OGLUM02G37480.1">
    <property type="protein sequence ID" value="OGLUM02G37480.1"/>
    <property type="gene ID" value="OGLUM02G37480"/>
</dbReference>
<accession>A0A0D9YZS2</accession>
<sequence>MNFVAEELIKLIFLTHETVRAGAGAIDLSSKTRTATTTGFAWMATHTTRPQYFVATPNSELQLPIIVRRKSRVIITVTDSFVSPKSSCVCLSTTKFLVLGKLFHNPLSNECIIDLVSRYELGLTDWWRREYGGLDFAYGTQQKTQASNDSVLL</sequence>
<dbReference type="Gramene" id="OGLUM02G37480.1">
    <property type="protein sequence ID" value="OGLUM02G37480.1"/>
    <property type="gene ID" value="OGLUM02G37480"/>
</dbReference>
<reference evidence="1" key="2">
    <citation type="submission" date="2018-05" db="EMBL/GenBank/DDBJ databases">
        <title>OgluRS3 (Oryza glumaepatula Reference Sequence Version 3).</title>
        <authorList>
            <person name="Zhang J."/>
            <person name="Kudrna D."/>
            <person name="Lee S."/>
            <person name="Talag J."/>
            <person name="Welchert J."/>
            <person name="Wing R.A."/>
        </authorList>
    </citation>
    <scope>NUCLEOTIDE SEQUENCE [LARGE SCALE GENOMIC DNA]</scope>
</reference>
<dbReference type="AlphaFoldDB" id="A0A0D9YZS2"/>
<name>A0A0D9YZS2_9ORYZ</name>
<organism evidence="1">
    <name type="scientific">Oryza glumipatula</name>
    <dbReference type="NCBI Taxonomy" id="40148"/>
    <lineage>
        <taxon>Eukaryota</taxon>
        <taxon>Viridiplantae</taxon>
        <taxon>Streptophyta</taxon>
        <taxon>Embryophyta</taxon>
        <taxon>Tracheophyta</taxon>
        <taxon>Spermatophyta</taxon>
        <taxon>Magnoliopsida</taxon>
        <taxon>Liliopsida</taxon>
        <taxon>Poales</taxon>
        <taxon>Poaceae</taxon>
        <taxon>BOP clade</taxon>
        <taxon>Oryzoideae</taxon>
        <taxon>Oryzeae</taxon>
        <taxon>Oryzinae</taxon>
        <taxon>Oryza</taxon>
    </lineage>
</organism>
<evidence type="ECO:0000313" key="2">
    <source>
        <dbReference type="Proteomes" id="UP000026961"/>
    </source>
</evidence>
<reference evidence="1" key="1">
    <citation type="submission" date="2015-04" db="UniProtKB">
        <authorList>
            <consortium name="EnsemblPlants"/>
        </authorList>
    </citation>
    <scope>IDENTIFICATION</scope>
</reference>
<protein>
    <submittedName>
        <fullName evidence="1">Uncharacterized protein</fullName>
    </submittedName>
</protein>
<dbReference type="Proteomes" id="UP000026961">
    <property type="component" value="Chromosome 2"/>
</dbReference>
<keyword evidence="2" id="KW-1185">Reference proteome</keyword>